<feature type="transmembrane region" description="Helical" evidence="1">
    <location>
        <begin position="183"/>
        <end position="202"/>
    </location>
</feature>
<feature type="chain" id="PRO_5004199619" description="Cobalt ABC transporter permease" evidence="2">
    <location>
        <begin position="25"/>
        <end position="210"/>
    </location>
</feature>
<keyword evidence="1" id="KW-0812">Transmembrane</keyword>
<dbReference type="eggNOG" id="COG0310">
    <property type="taxonomic scope" value="Bacteria"/>
</dbReference>
<proteinExistence type="predicted"/>
<gene>
    <name evidence="3" type="ordered locus">RPC_1960</name>
</gene>
<keyword evidence="1" id="KW-0472">Membrane</keyword>
<dbReference type="STRING" id="316056.RPC_1960"/>
<dbReference type="OrthoDB" id="8447011at2"/>
<evidence type="ECO:0000256" key="1">
    <source>
        <dbReference type="SAM" id="Phobius"/>
    </source>
</evidence>
<feature type="signal peptide" evidence="2">
    <location>
        <begin position="1"/>
        <end position="24"/>
    </location>
</feature>
<keyword evidence="2" id="KW-0732">Signal</keyword>
<accession>Q217B9</accession>
<dbReference type="EMBL" id="CP000301">
    <property type="protein sequence ID" value="ABD87517.1"/>
    <property type="molecule type" value="Genomic_DNA"/>
</dbReference>
<keyword evidence="1" id="KW-1133">Transmembrane helix</keyword>
<sequence length="210" mass="21242">MNKTIASLLLALVVAGGASGSAFAHKVVAGAFASGDRIEGEIGFSDGSMAKNVVVEVLAEDGSKLGEARTGEDGSFVFVPTKRVVHIFHADLSGGHVANIRLDVSDLPASLAAVAADGDAAVAVAPVPTGATPSAAAPPAGAPGPSAISDAQRAAFAEAVRNEIKPLRREIIALKEKNDLQSILGGLGYIVGLFGLWLFLAARRQKPLAG</sequence>
<reference evidence="3" key="1">
    <citation type="submission" date="2006-03" db="EMBL/GenBank/DDBJ databases">
        <title>Complete sequence of Rhodopseudomonas palustris BisB18.</title>
        <authorList>
            <consortium name="US DOE Joint Genome Institute"/>
            <person name="Copeland A."/>
            <person name="Lucas S."/>
            <person name="Lapidus A."/>
            <person name="Barry K."/>
            <person name="Detter J.C."/>
            <person name="Glavina del Rio T."/>
            <person name="Hammon N."/>
            <person name="Israni S."/>
            <person name="Dalin E."/>
            <person name="Tice H."/>
            <person name="Pitluck S."/>
            <person name="Chain P."/>
            <person name="Malfatti S."/>
            <person name="Shin M."/>
            <person name="Vergez L."/>
            <person name="Schmutz J."/>
            <person name="Larimer F."/>
            <person name="Land M."/>
            <person name="Hauser L."/>
            <person name="Pelletier D.A."/>
            <person name="Kyrpides N."/>
            <person name="Anderson I."/>
            <person name="Oda Y."/>
            <person name="Harwood C.S."/>
            <person name="Richardson P."/>
        </authorList>
    </citation>
    <scope>NUCLEOTIDE SEQUENCE [LARGE SCALE GENOMIC DNA]</scope>
    <source>
        <strain evidence="3">BisB18</strain>
    </source>
</reference>
<evidence type="ECO:0000256" key="2">
    <source>
        <dbReference type="SAM" id="SignalP"/>
    </source>
</evidence>
<dbReference type="AlphaFoldDB" id="Q217B9"/>
<evidence type="ECO:0000313" key="3">
    <source>
        <dbReference type="EMBL" id="ABD87517.1"/>
    </source>
</evidence>
<dbReference type="KEGG" id="rpc:RPC_1960"/>
<dbReference type="HOGENOM" id="CLU_083845_1_0_5"/>
<name>Q217B9_RHOPB</name>
<protein>
    <recommendedName>
        <fullName evidence="4">Cobalt ABC transporter permease</fullName>
    </recommendedName>
</protein>
<organism evidence="3">
    <name type="scientific">Rhodopseudomonas palustris (strain BisB18)</name>
    <dbReference type="NCBI Taxonomy" id="316056"/>
    <lineage>
        <taxon>Bacteria</taxon>
        <taxon>Pseudomonadati</taxon>
        <taxon>Pseudomonadota</taxon>
        <taxon>Alphaproteobacteria</taxon>
        <taxon>Hyphomicrobiales</taxon>
        <taxon>Nitrobacteraceae</taxon>
        <taxon>Rhodopseudomonas</taxon>
    </lineage>
</organism>
<evidence type="ECO:0008006" key="4">
    <source>
        <dbReference type="Google" id="ProtNLM"/>
    </source>
</evidence>